<dbReference type="EMBL" id="GG663379">
    <property type="protein sequence ID" value="EEH03024.1"/>
    <property type="molecule type" value="Genomic_DNA"/>
</dbReference>
<dbReference type="Gene3D" id="3.30.870.10">
    <property type="entry name" value="Endonuclease Chain A"/>
    <property type="match status" value="3"/>
</dbReference>
<protein>
    <submittedName>
        <fullName evidence="5">Tyrosyl-DNA phosphodiesterase domain-containing protein</fullName>
    </submittedName>
</protein>
<dbReference type="GO" id="GO:0006281">
    <property type="term" value="P:DNA repair"/>
    <property type="evidence" value="ECO:0007669"/>
    <property type="project" value="InterPro"/>
</dbReference>
<gene>
    <name evidence="5" type="ORF">HCBG_08664</name>
</gene>
<dbReference type="Pfam" id="PF06087">
    <property type="entry name" value="Tyr-DNA_phospho"/>
    <property type="match status" value="2"/>
</dbReference>
<evidence type="ECO:0000256" key="3">
    <source>
        <dbReference type="PIRSR" id="PIRSR610347-3"/>
    </source>
</evidence>
<dbReference type="STRING" id="447093.C0NZT4"/>
<dbReference type="VEuPathDB" id="FungiDB:I7I50_09185"/>
<dbReference type="Proteomes" id="UP000001631">
    <property type="component" value="Unassembled WGS sequence"/>
</dbReference>
<dbReference type="HOGENOM" id="CLU_007773_2_0_1"/>
<keyword evidence="6" id="KW-1185">Reference proteome</keyword>
<feature type="site" description="Interaction with DNA" evidence="3">
    <location>
        <position position="575"/>
    </location>
</feature>
<dbReference type="GO" id="GO:0017005">
    <property type="term" value="F:3'-tyrosyl-DNA phosphodiesterase activity"/>
    <property type="evidence" value="ECO:0007669"/>
    <property type="project" value="TreeGrafter"/>
</dbReference>
<dbReference type="GO" id="GO:0005634">
    <property type="term" value="C:nucleus"/>
    <property type="evidence" value="ECO:0007669"/>
    <property type="project" value="InterPro"/>
</dbReference>
<proteinExistence type="predicted"/>
<feature type="active site" description="Proton donor/acceptor" evidence="1">
    <location>
        <position position="541"/>
    </location>
</feature>
<organism evidence="5 6">
    <name type="scientific">Ajellomyces capsulatus (strain G186AR / H82 / ATCC MYA-2454 / RMSCC 2432)</name>
    <name type="common">Darling's disease fungus</name>
    <name type="synonym">Histoplasma capsulatum</name>
    <dbReference type="NCBI Taxonomy" id="447093"/>
    <lineage>
        <taxon>Eukaryota</taxon>
        <taxon>Fungi</taxon>
        <taxon>Dikarya</taxon>
        <taxon>Ascomycota</taxon>
        <taxon>Pezizomycotina</taxon>
        <taxon>Eurotiomycetes</taxon>
        <taxon>Eurotiomycetidae</taxon>
        <taxon>Onygenales</taxon>
        <taxon>Ajellomycetaceae</taxon>
        <taxon>Histoplasma</taxon>
    </lineage>
</organism>
<dbReference type="RefSeq" id="XP_045283505.1">
    <property type="nucleotide sequence ID" value="XM_045435713.1"/>
</dbReference>
<sequence length="676" mass="74808">MRRHLPPFSLDALPDLLFKRSFRTPTTRIVTKLAPLLGGKCQRHYMMDIHDFYGHDEDEHMRAAIRASLSDVKARPLPPPTTASAETVYGESNFVDLTVDSDSSQSDPQRPAIVATTAPKEGVDESDAELEEAIKLSLMSHGSSGNADAEGDQPSGLAEGCGRASKEDAPISTSSNPLAGILGIDRKKMEEERLARLNRKRKASSTPGSPALKHASIMMKCEDVPASAAVPGPHLRANAPRVSGNETINIGTSSHPMPLPSAPLQFPKGAVKKTWAFGYDRTGDDIKFEEVVQKSDLELAVLSSYMWNVDWMFSKFDIKTTRFLLIMGEKEEDKIVFLIDLPRKSPDSGNDPQTPFLDELVYFLQASTVNEQIIKKMLRFDFSATKDIAFIHTIGGSHTDPKWEKTGLCGLGRAITSLNLQTSQDINLDYITSSVGSLNEQFLRSIYLAAQGDNGLKELTLRTSRTFPSEKWGVVTNKSDGAKWKDKFRVYFPSLNTVRNSKGGIENAGTICFQSKWYNSATFPKDIMRDNISRREGLLMHNKMLFVRPDKPITSVKNNSIRYSGWTYVGSANLSESAWGRLVLDRATTKPKLNCRNWECGVVIPIRHNDEEKSPYIPSTRGITTSVAESGGGNTSAGSDDGSRVASVFEPTVPVPMKVPAQRYHGRDRPFFYMED</sequence>
<accession>C0NZT4</accession>
<dbReference type="SUPFAM" id="SSF56024">
    <property type="entry name" value="Phospholipase D/nuclease"/>
    <property type="match status" value="2"/>
</dbReference>
<dbReference type="PANTHER" id="PTHR12415:SF4">
    <property type="entry name" value="TYROSYL-DNA PHOSPHODIESTERASE DOMAIN-CONTAINING PROTEIN"/>
    <property type="match status" value="1"/>
</dbReference>
<dbReference type="InterPro" id="IPR010347">
    <property type="entry name" value="Tdp1"/>
</dbReference>
<evidence type="ECO:0000256" key="4">
    <source>
        <dbReference type="SAM" id="MobiDB-lite"/>
    </source>
</evidence>
<feature type="binding site" evidence="2">
    <location>
        <position position="543"/>
    </location>
    <ligand>
        <name>substrate</name>
    </ligand>
</feature>
<dbReference type="CDD" id="cd09123">
    <property type="entry name" value="PLDc_Tdp1_2"/>
    <property type="match status" value="1"/>
</dbReference>
<name>C0NZT4_AJECG</name>
<evidence type="ECO:0000256" key="1">
    <source>
        <dbReference type="PIRSR" id="PIRSR610347-1"/>
    </source>
</evidence>
<feature type="region of interest" description="Disordered" evidence="4">
    <location>
        <begin position="140"/>
        <end position="184"/>
    </location>
</feature>
<dbReference type="GO" id="GO:0003697">
    <property type="term" value="F:single-stranded DNA binding"/>
    <property type="evidence" value="ECO:0007669"/>
    <property type="project" value="TreeGrafter"/>
</dbReference>
<feature type="region of interest" description="Disordered" evidence="4">
    <location>
        <begin position="615"/>
        <end position="645"/>
    </location>
</feature>
<dbReference type="InParanoid" id="C0NZT4"/>
<dbReference type="AlphaFoldDB" id="C0NZT4"/>
<dbReference type="PANTHER" id="PTHR12415">
    <property type="entry name" value="TYROSYL-DNA PHOSPHODIESTERASE 1"/>
    <property type="match status" value="1"/>
</dbReference>
<evidence type="ECO:0000313" key="5">
    <source>
        <dbReference type="EMBL" id="EEH03024.1"/>
    </source>
</evidence>
<evidence type="ECO:0000256" key="2">
    <source>
        <dbReference type="PIRSR" id="PIRSR610347-2"/>
    </source>
</evidence>
<evidence type="ECO:0000313" key="6">
    <source>
        <dbReference type="Proteomes" id="UP000001631"/>
    </source>
</evidence>
<dbReference type="GeneID" id="69041680"/>
<reference evidence="5" key="1">
    <citation type="submission" date="2009-02" db="EMBL/GenBank/DDBJ databases">
        <title>The Genome Sequence of Ajellomyces capsulatus strain G186AR.</title>
        <authorList>
            <consortium name="The Broad Institute Genome Sequencing Platform"/>
            <person name="Champion M."/>
            <person name="Cuomo C."/>
            <person name="Ma L.-J."/>
            <person name="Henn M.R."/>
            <person name="Sil A."/>
            <person name="Goldman B."/>
            <person name="Young S.K."/>
            <person name="Kodira C.D."/>
            <person name="Zeng Q."/>
            <person name="Koehrsen M."/>
            <person name="Alvarado L."/>
            <person name="Berlin A."/>
            <person name="Borenstein D."/>
            <person name="Chen Z."/>
            <person name="Engels R."/>
            <person name="Freedman E."/>
            <person name="Gellesch M."/>
            <person name="Goldberg J."/>
            <person name="Griggs A."/>
            <person name="Gujja S."/>
            <person name="Heiman D."/>
            <person name="Hepburn T."/>
            <person name="Howarth C."/>
            <person name="Jen D."/>
            <person name="Larson L."/>
            <person name="Lewis B."/>
            <person name="Mehta T."/>
            <person name="Park D."/>
            <person name="Pearson M."/>
            <person name="Roberts A."/>
            <person name="Saif S."/>
            <person name="Shea T."/>
            <person name="Shenoy N."/>
            <person name="Sisk P."/>
            <person name="Stolte C."/>
            <person name="Sykes S."/>
            <person name="Walk T."/>
            <person name="White J."/>
            <person name="Yandava C."/>
            <person name="Klein B."/>
            <person name="McEwen J.G."/>
            <person name="Puccia R."/>
            <person name="Goldman G.H."/>
            <person name="Felipe M.S."/>
            <person name="Nino-Vega G."/>
            <person name="San-Blas G."/>
            <person name="Taylor J."/>
            <person name="Mendoza L."/>
            <person name="Galagan J."/>
            <person name="Nusbaum C."/>
            <person name="Birren B."/>
        </authorList>
    </citation>
    <scope>NUCLEOTIDE SEQUENCE</scope>
    <source>
        <strain evidence="5">G186AR</strain>
    </source>
</reference>
<feature type="region of interest" description="Disordered" evidence="4">
    <location>
        <begin position="98"/>
        <end position="128"/>
    </location>
</feature>
<dbReference type="GO" id="GO:0003690">
    <property type="term" value="F:double-stranded DNA binding"/>
    <property type="evidence" value="ECO:0007669"/>
    <property type="project" value="TreeGrafter"/>
</dbReference>